<dbReference type="Gramene" id="OB01G49460.1">
    <property type="protein sequence ID" value="OB01G49460.1"/>
    <property type="gene ID" value="OB01G49460"/>
</dbReference>
<dbReference type="Proteomes" id="UP000006038">
    <property type="component" value="Chromosome 1"/>
</dbReference>
<accession>J3L6U0</accession>
<evidence type="ECO:0000313" key="2">
    <source>
        <dbReference type="Proteomes" id="UP000006038"/>
    </source>
</evidence>
<name>J3L6U0_ORYBR</name>
<dbReference type="HOGENOM" id="CLU_2985161_0_0_1"/>
<proteinExistence type="predicted"/>
<protein>
    <submittedName>
        <fullName evidence="1">Uncharacterized protein</fullName>
    </submittedName>
</protein>
<dbReference type="EnsemblPlants" id="OB01G49460.1">
    <property type="protein sequence ID" value="OB01G49460.1"/>
    <property type="gene ID" value="OB01G49460"/>
</dbReference>
<sequence length="58" mass="6991">FFVNKNILQTMLLTLNMRALMRPIANVMGIINYPFQHRRWKFVFNGANGHLLRQIWVF</sequence>
<reference evidence="1" key="2">
    <citation type="submission" date="2013-04" db="UniProtKB">
        <authorList>
            <consortium name="EnsemblPlants"/>
        </authorList>
    </citation>
    <scope>IDENTIFICATION</scope>
</reference>
<organism evidence="1">
    <name type="scientific">Oryza brachyantha</name>
    <name type="common">malo sina</name>
    <dbReference type="NCBI Taxonomy" id="4533"/>
    <lineage>
        <taxon>Eukaryota</taxon>
        <taxon>Viridiplantae</taxon>
        <taxon>Streptophyta</taxon>
        <taxon>Embryophyta</taxon>
        <taxon>Tracheophyta</taxon>
        <taxon>Spermatophyta</taxon>
        <taxon>Magnoliopsida</taxon>
        <taxon>Liliopsida</taxon>
        <taxon>Poales</taxon>
        <taxon>Poaceae</taxon>
        <taxon>BOP clade</taxon>
        <taxon>Oryzoideae</taxon>
        <taxon>Oryzeae</taxon>
        <taxon>Oryzinae</taxon>
        <taxon>Oryza</taxon>
    </lineage>
</organism>
<keyword evidence="2" id="KW-1185">Reference proteome</keyword>
<dbReference type="AlphaFoldDB" id="J3L6U0"/>
<evidence type="ECO:0000313" key="1">
    <source>
        <dbReference type="EnsemblPlants" id="OB01G49460.1"/>
    </source>
</evidence>
<reference evidence="1" key="1">
    <citation type="journal article" date="2013" name="Nat. Commun.">
        <title>Whole-genome sequencing of Oryza brachyantha reveals mechanisms underlying Oryza genome evolution.</title>
        <authorList>
            <person name="Chen J."/>
            <person name="Huang Q."/>
            <person name="Gao D."/>
            <person name="Wang J."/>
            <person name="Lang Y."/>
            <person name="Liu T."/>
            <person name="Li B."/>
            <person name="Bai Z."/>
            <person name="Luis Goicoechea J."/>
            <person name="Liang C."/>
            <person name="Chen C."/>
            <person name="Zhang W."/>
            <person name="Sun S."/>
            <person name="Liao Y."/>
            <person name="Zhang X."/>
            <person name="Yang L."/>
            <person name="Song C."/>
            <person name="Wang M."/>
            <person name="Shi J."/>
            <person name="Liu G."/>
            <person name="Liu J."/>
            <person name="Zhou H."/>
            <person name="Zhou W."/>
            <person name="Yu Q."/>
            <person name="An N."/>
            <person name="Chen Y."/>
            <person name="Cai Q."/>
            <person name="Wang B."/>
            <person name="Liu B."/>
            <person name="Min J."/>
            <person name="Huang Y."/>
            <person name="Wu H."/>
            <person name="Li Z."/>
            <person name="Zhang Y."/>
            <person name="Yin Y."/>
            <person name="Song W."/>
            <person name="Jiang J."/>
            <person name="Jackson S.A."/>
            <person name="Wing R.A."/>
            <person name="Wang J."/>
            <person name="Chen M."/>
        </authorList>
    </citation>
    <scope>NUCLEOTIDE SEQUENCE [LARGE SCALE GENOMIC DNA]</scope>
    <source>
        <strain evidence="1">cv. IRGC 101232</strain>
    </source>
</reference>